<dbReference type="OrthoDB" id="2674149at2"/>
<dbReference type="Pfam" id="PF00866">
    <property type="entry name" value="Ring_hydroxyl_B"/>
    <property type="match status" value="1"/>
</dbReference>
<dbReference type="SUPFAM" id="SSF54427">
    <property type="entry name" value="NTF2-like"/>
    <property type="match status" value="1"/>
</dbReference>
<dbReference type="AlphaFoldDB" id="A0A366HGM9"/>
<sequence>MTTSIYERLNKLNAAYASCIDEDKLESWPAFFTDHCLYKITTAENYESNLPAGIIYADSKGMLADRVSALREANVYERQRYRHIIGTPLITSNTPEATRAETPFLVTRIMRGGKMDLFATGKYVDQIVAHNEEQKLEKRIVVCDSISFDTLLAIPL</sequence>
<dbReference type="RefSeq" id="WP_113932052.1">
    <property type="nucleotide sequence ID" value="NZ_JACCEU010000002.1"/>
</dbReference>
<name>A0A366HGM9_9BURK</name>
<proteinExistence type="inferred from homology"/>
<protein>
    <submittedName>
        <fullName evidence="3">Terephthalate 1,2-dioxygenase beta subunit</fullName>
    </submittedName>
</protein>
<evidence type="ECO:0000256" key="1">
    <source>
        <dbReference type="ARBA" id="ARBA00009570"/>
    </source>
</evidence>
<dbReference type="EMBL" id="QNRQ01000002">
    <property type="protein sequence ID" value="RBP41803.1"/>
    <property type="molecule type" value="Genomic_DNA"/>
</dbReference>
<keyword evidence="2" id="KW-0560">Oxidoreductase</keyword>
<gene>
    <name evidence="3" type="ORF">DFR37_102182</name>
</gene>
<dbReference type="GO" id="GO:0051213">
    <property type="term" value="F:dioxygenase activity"/>
    <property type="evidence" value="ECO:0007669"/>
    <property type="project" value="UniProtKB-KW"/>
</dbReference>
<accession>A0A366HGM9</accession>
<comment type="similarity">
    <text evidence="1">Belongs to the bacterial ring-hydroxylating dioxygenase beta subunit family.</text>
</comment>
<comment type="caution">
    <text evidence="3">The sequence shown here is derived from an EMBL/GenBank/DDBJ whole genome shotgun (WGS) entry which is preliminary data.</text>
</comment>
<organism evidence="3 4">
    <name type="scientific">Eoetvoesiella caeni</name>
    <dbReference type="NCBI Taxonomy" id="645616"/>
    <lineage>
        <taxon>Bacteria</taxon>
        <taxon>Pseudomonadati</taxon>
        <taxon>Pseudomonadota</taxon>
        <taxon>Betaproteobacteria</taxon>
        <taxon>Burkholderiales</taxon>
        <taxon>Alcaligenaceae</taxon>
        <taxon>Eoetvoesiella</taxon>
    </lineage>
</organism>
<dbReference type="Proteomes" id="UP000253628">
    <property type="component" value="Unassembled WGS sequence"/>
</dbReference>
<keyword evidence="3" id="KW-0223">Dioxygenase</keyword>
<dbReference type="Gene3D" id="3.10.450.50">
    <property type="match status" value="1"/>
</dbReference>
<dbReference type="InterPro" id="IPR000391">
    <property type="entry name" value="Rng_hydr_dOase-bsu"/>
</dbReference>
<keyword evidence="4" id="KW-1185">Reference proteome</keyword>
<evidence type="ECO:0000313" key="3">
    <source>
        <dbReference type="EMBL" id="RBP41803.1"/>
    </source>
</evidence>
<evidence type="ECO:0000256" key="2">
    <source>
        <dbReference type="ARBA" id="ARBA00023002"/>
    </source>
</evidence>
<dbReference type="InterPro" id="IPR032710">
    <property type="entry name" value="NTF2-like_dom_sf"/>
</dbReference>
<evidence type="ECO:0000313" key="4">
    <source>
        <dbReference type="Proteomes" id="UP000253628"/>
    </source>
</evidence>
<reference evidence="3 4" key="1">
    <citation type="submission" date="2018-06" db="EMBL/GenBank/DDBJ databases">
        <title>Genomic Encyclopedia of Type Strains, Phase IV (KMG-IV): sequencing the most valuable type-strain genomes for metagenomic binning, comparative biology and taxonomic classification.</title>
        <authorList>
            <person name="Goeker M."/>
        </authorList>
    </citation>
    <scope>NUCLEOTIDE SEQUENCE [LARGE SCALE GENOMIC DNA]</scope>
    <source>
        <strain evidence="3 4">DSM 25520</strain>
    </source>
</reference>